<keyword evidence="9" id="KW-1185">Reference proteome</keyword>
<feature type="transmembrane region" description="Helical" evidence="7">
    <location>
        <begin position="40"/>
        <end position="58"/>
    </location>
</feature>
<keyword evidence="5 7" id="KW-0472">Membrane</keyword>
<organism evidence="8 9">
    <name type="scientific">Caulochytrium protostelioides</name>
    <dbReference type="NCBI Taxonomy" id="1555241"/>
    <lineage>
        <taxon>Eukaryota</taxon>
        <taxon>Fungi</taxon>
        <taxon>Fungi incertae sedis</taxon>
        <taxon>Chytridiomycota</taxon>
        <taxon>Chytridiomycota incertae sedis</taxon>
        <taxon>Chytridiomycetes</taxon>
        <taxon>Caulochytriales</taxon>
        <taxon>Caulochytriaceae</taxon>
        <taxon>Caulochytrium</taxon>
    </lineage>
</organism>
<protein>
    <recommendedName>
        <fullName evidence="10">MBOAT-domain-containing protein</fullName>
    </recommendedName>
</protein>
<dbReference type="PANTHER" id="PTHR13906">
    <property type="entry name" value="PORCUPINE"/>
    <property type="match status" value="1"/>
</dbReference>
<dbReference type="InterPro" id="IPR004299">
    <property type="entry name" value="MBOAT_fam"/>
</dbReference>
<dbReference type="GO" id="GO:0030258">
    <property type="term" value="P:lipid modification"/>
    <property type="evidence" value="ECO:0007669"/>
    <property type="project" value="TreeGrafter"/>
</dbReference>
<gene>
    <name evidence="8" type="ORF">CXG81DRAFT_14689</name>
</gene>
<sequence>MRQLDLLWHLVGWATAVYVLHAAVALSPQRVAQSLRTSRVLPVLTFLGLMGGLVAHHYEYQILHPEREDVSASFMLLVLKLSAFSCRAEGLAPPLVAKAFAELPGPLEYYGYVLFFASFLTGPTLPFTQYRAFVLSRGPYAQLPPKRGRIAAALCLQGILYMGLYAVLEPRCAYDLLLTQYAPRGPAVALAYMGAAALVARMRYYGAWRLAEAACTFLGISFYTAPGTDAHGRPTTVWKRHQNIQIRRIEFATSPQGLINNWNTQTASWLRECVYLRLVWTVKHTGMATTTTYAVSALWHGLYPGFWGTFLSGALLTYSGQALRRHLRPYVHAPNGALRSYKRAYALCGWVATLLSIDYCAATFYFKTWDQMYAAFASVYF</sequence>
<feature type="transmembrane region" description="Helical" evidence="7">
    <location>
        <begin position="109"/>
        <end position="128"/>
    </location>
</feature>
<dbReference type="STRING" id="1555241.A0A4P9X1Z7"/>
<name>A0A4P9X1Z7_9FUNG</name>
<dbReference type="GO" id="GO:0005783">
    <property type="term" value="C:endoplasmic reticulum"/>
    <property type="evidence" value="ECO:0007669"/>
    <property type="project" value="TreeGrafter"/>
</dbReference>
<feature type="transmembrane region" description="Helical" evidence="7">
    <location>
        <begin position="180"/>
        <end position="200"/>
    </location>
</feature>
<keyword evidence="4 7" id="KW-1133">Transmembrane helix</keyword>
<dbReference type="AlphaFoldDB" id="A0A4P9X1Z7"/>
<evidence type="ECO:0000313" key="8">
    <source>
        <dbReference type="EMBL" id="RKO99302.1"/>
    </source>
</evidence>
<dbReference type="EMBL" id="ML014298">
    <property type="protein sequence ID" value="RKO99302.1"/>
    <property type="molecule type" value="Genomic_DNA"/>
</dbReference>
<accession>A0A4P9X1Z7</accession>
<keyword evidence="6" id="KW-0012">Acyltransferase</keyword>
<evidence type="ECO:0000256" key="6">
    <source>
        <dbReference type="ARBA" id="ARBA00023315"/>
    </source>
</evidence>
<feature type="transmembrane region" description="Helical" evidence="7">
    <location>
        <begin position="305"/>
        <end position="323"/>
    </location>
</feature>
<evidence type="ECO:0000256" key="5">
    <source>
        <dbReference type="ARBA" id="ARBA00023136"/>
    </source>
</evidence>
<feature type="transmembrane region" description="Helical" evidence="7">
    <location>
        <begin position="6"/>
        <end position="28"/>
    </location>
</feature>
<dbReference type="GO" id="GO:0003841">
    <property type="term" value="F:1-acylglycerol-3-phosphate O-acyltransferase activity"/>
    <property type="evidence" value="ECO:0007669"/>
    <property type="project" value="TreeGrafter"/>
</dbReference>
<feature type="transmembrane region" description="Helical" evidence="7">
    <location>
        <begin position="149"/>
        <end position="168"/>
    </location>
</feature>
<comment type="subcellular location">
    <subcellularLocation>
        <location evidence="1">Membrane</location>
        <topology evidence="1">Multi-pass membrane protein</topology>
    </subcellularLocation>
</comment>
<evidence type="ECO:0000256" key="2">
    <source>
        <dbReference type="ARBA" id="ARBA00022679"/>
    </source>
</evidence>
<feature type="non-terminal residue" evidence="8">
    <location>
        <position position="381"/>
    </location>
</feature>
<feature type="transmembrane region" description="Helical" evidence="7">
    <location>
        <begin position="344"/>
        <end position="366"/>
    </location>
</feature>
<dbReference type="OrthoDB" id="286734at2759"/>
<evidence type="ECO:0000256" key="3">
    <source>
        <dbReference type="ARBA" id="ARBA00022692"/>
    </source>
</evidence>
<evidence type="ECO:0000313" key="9">
    <source>
        <dbReference type="Proteomes" id="UP000274922"/>
    </source>
</evidence>
<dbReference type="GO" id="GO:0047184">
    <property type="term" value="F:1-acylglycerophosphocholine O-acyltransferase activity"/>
    <property type="evidence" value="ECO:0007669"/>
    <property type="project" value="TreeGrafter"/>
</dbReference>
<keyword evidence="3 7" id="KW-0812">Transmembrane</keyword>
<evidence type="ECO:0000256" key="4">
    <source>
        <dbReference type="ARBA" id="ARBA00022989"/>
    </source>
</evidence>
<dbReference type="Proteomes" id="UP000274922">
    <property type="component" value="Unassembled WGS sequence"/>
</dbReference>
<dbReference type="GO" id="GO:0016020">
    <property type="term" value="C:membrane"/>
    <property type="evidence" value="ECO:0007669"/>
    <property type="project" value="UniProtKB-SubCell"/>
</dbReference>
<reference evidence="9" key="1">
    <citation type="journal article" date="2018" name="Nat. Microbiol.">
        <title>Leveraging single-cell genomics to expand the fungal tree of life.</title>
        <authorList>
            <person name="Ahrendt S.R."/>
            <person name="Quandt C.A."/>
            <person name="Ciobanu D."/>
            <person name="Clum A."/>
            <person name="Salamov A."/>
            <person name="Andreopoulos B."/>
            <person name="Cheng J.F."/>
            <person name="Woyke T."/>
            <person name="Pelin A."/>
            <person name="Henrissat B."/>
            <person name="Reynolds N.K."/>
            <person name="Benny G.L."/>
            <person name="Smith M.E."/>
            <person name="James T.Y."/>
            <person name="Grigoriev I.V."/>
        </authorList>
    </citation>
    <scope>NUCLEOTIDE SEQUENCE [LARGE SCALE GENOMIC DNA]</scope>
    <source>
        <strain evidence="9">ATCC 52028</strain>
    </source>
</reference>
<keyword evidence="2" id="KW-0808">Transferase</keyword>
<dbReference type="Pfam" id="PF03062">
    <property type="entry name" value="MBOAT"/>
    <property type="match status" value="1"/>
</dbReference>
<evidence type="ECO:0000256" key="7">
    <source>
        <dbReference type="SAM" id="Phobius"/>
    </source>
</evidence>
<dbReference type="InterPro" id="IPR049941">
    <property type="entry name" value="LPLAT_7/PORCN-like"/>
</dbReference>
<feature type="transmembrane region" description="Helical" evidence="7">
    <location>
        <begin position="207"/>
        <end position="225"/>
    </location>
</feature>
<dbReference type="GO" id="GO:0046474">
    <property type="term" value="P:glycerophospholipid biosynthetic process"/>
    <property type="evidence" value="ECO:0007669"/>
    <property type="project" value="TreeGrafter"/>
</dbReference>
<proteinExistence type="predicted"/>
<evidence type="ECO:0000256" key="1">
    <source>
        <dbReference type="ARBA" id="ARBA00004141"/>
    </source>
</evidence>
<evidence type="ECO:0008006" key="10">
    <source>
        <dbReference type="Google" id="ProtNLM"/>
    </source>
</evidence>
<dbReference type="PANTHER" id="PTHR13906:SF4">
    <property type="entry name" value="LYSOPHOSPHOLIPID ACYLTRANSFERASE 6"/>
    <property type="match status" value="1"/>
</dbReference>